<name>A0A6S8AYT4_9STRA</name>
<feature type="region of interest" description="Disordered" evidence="1">
    <location>
        <begin position="219"/>
        <end position="239"/>
    </location>
</feature>
<sequence length="283" mass="32288">MEEENGHVKRLSLRFGGKTSGPLESPVTYYEKMRETTEWEKKQLKVAVANRNSYRGTITRHDRHVKQVGRAVTESLLTRSSFGYSFRTKDGENPEVTFSDGIELKGSENTFHFSNANVSNLSKRFQKSKNAAARESATLPGTDELGIKGSAIVNTIKKERHNYADEDLCFQQKSHYEGKTELEVIYIDKAGIKSGSNLITNKKETNNFASEDQVLQHDSHYGASSGNSNVERETKQQVDCKRRQLRSSLNHRDKAKLFVVIFIVMLLIGWKAKEKIRKLLWKR</sequence>
<organism evidence="4">
    <name type="scientific">Aplanochytrium stocchinoi</name>
    <dbReference type="NCBI Taxonomy" id="215587"/>
    <lineage>
        <taxon>Eukaryota</taxon>
        <taxon>Sar</taxon>
        <taxon>Stramenopiles</taxon>
        <taxon>Bigyra</taxon>
        <taxon>Labyrinthulomycetes</taxon>
        <taxon>Thraustochytrida</taxon>
        <taxon>Thraustochytriidae</taxon>
        <taxon>Aplanochytrium</taxon>
    </lineage>
</organism>
<reference evidence="4" key="1">
    <citation type="submission" date="2021-01" db="EMBL/GenBank/DDBJ databases">
        <authorList>
            <person name="Corre E."/>
            <person name="Pelletier E."/>
            <person name="Niang G."/>
            <person name="Scheremetjew M."/>
            <person name="Finn R."/>
            <person name="Kale V."/>
            <person name="Holt S."/>
            <person name="Cochrane G."/>
            <person name="Meng A."/>
            <person name="Brown T."/>
            <person name="Cohen L."/>
        </authorList>
    </citation>
    <scope>NUCLEOTIDE SEQUENCE</scope>
    <source>
        <strain evidence="4">GSBS06</strain>
    </source>
</reference>
<keyword evidence="2" id="KW-0472">Membrane</keyword>
<accession>A0A6S8AYT4</accession>
<evidence type="ECO:0000256" key="2">
    <source>
        <dbReference type="SAM" id="Phobius"/>
    </source>
</evidence>
<keyword evidence="2" id="KW-1133">Transmembrane helix</keyword>
<feature type="compositionally biased region" description="Basic and acidic residues" evidence="1">
    <location>
        <begin position="230"/>
        <end position="239"/>
    </location>
</feature>
<dbReference type="EMBL" id="HBIN01003512">
    <property type="protein sequence ID" value="CAE0432086.1"/>
    <property type="molecule type" value="Transcribed_RNA"/>
</dbReference>
<feature type="transmembrane region" description="Helical" evidence="2">
    <location>
        <begin position="255"/>
        <end position="272"/>
    </location>
</feature>
<evidence type="ECO:0000313" key="3">
    <source>
        <dbReference type="EMBL" id="CAE0432086.1"/>
    </source>
</evidence>
<dbReference type="EMBL" id="HBIN01003513">
    <property type="protein sequence ID" value="CAE0432087.1"/>
    <property type="molecule type" value="Transcribed_RNA"/>
</dbReference>
<dbReference type="AlphaFoldDB" id="A0A6S8AYT4"/>
<evidence type="ECO:0000313" key="4">
    <source>
        <dbReference type="EMBL" id="CAE0432087.1"/>
    </source>
</evidence>
<proteinExistence type="predicted"/>
<gene>
    <name evidence="3" type="ORF">ASTO00021_LOCUS2416</name>
    <name evidence="4" type="ORF">ASTO00021_LOCUS2417</name>
</gene>
<protein>
    <submittedName>
        <fullName evidence="4">Uncharacterized protein</fullName>
    </submittedName>
</protein>
<keyword evidence="2" id="KW-0812">Transmembrane</keyword>
<evidence type="ECO:0000256" key="1">
    <source>
        <dbReference type="SAM" id="MobiDB-lite"/>
    </source>
</evidence>